<sequence length="404" mass="43734">MSEMTMNEIEIDSNQLSAKDRAELEKAQPMWKMVLSQFMDHKLAVAGAVIISIFLLVAVFAGTIQAVTGLDPDAQNVGNRYLAPMTTASVGLDVRETEIERFITDNPEAADVVQKALVEKGIVAVAEADAIYELGAQEISKALSDLKSLNIAETAGLVSMFNNFETFHLFGTDELGRDVFIRLVYGTRVSMGVGVLVAIASALIGLLIGSIAGFYGGMIDTFLMRVTDALLSLPHIPVLIVIAAIDLSKIPWLKAIISTSNESIFKMIIILCLFSWMSVARLVRGSILSIREREFVLAAKTLGAKDSTIIVRHMFPNVIAPMLVAITLGVGESILFEAALSFLGLGIMPPTPSWGNMLNNAQELIYQAPFLAVLPGLLIFLTTVSFNYLGDGLQDAIDPKAIRR</sequence>
<dbReference type="Pfam" id="PF12911">
    <property type="entry name" value="OppC_N"/>
    <property type="match status" value="1"/>
</dbReference>
<comment type="subcellular location">
    <subcellularLocation>
        <location evidence="1 7">Cell membrane</location>
        <topology evidence="1 7">Multi-pass membrane protein</topology>
    </subcellularLocation>
</comment>
<dbReference type="PANTHER" id="PTHR43386">
    <property type="entry name" value="OLIGOPEPTIDE TRANSPORT SYSTEM PERMEASE PROTEIN APPC"/>
    <property type="match status" value="1"/>
</dbReference>
<comment type="similarity">
    <text evidence="7">Belongs to the binding-protein-dependent transport system permease family.</text>
</comment>
<keyword evidence="4 7" id="KW-0812">Transmembrane</keyword>
<evidence type="ECO:0000256" key="1">
    <source>
        <dbReference type="ARBA" id="ARBA00004651"/>
    </source>
</evidence>
<keyword evidence="2 7" id="KW-0813">Transport</keyword>
<protein>
    <submittedName>
        <fullName evidence="9">ABC transporter permease</fullName>
    </submittedName>
</protein>
<dbReference type="PROSITE" id="PS50928">
    <property type="entry name" value="ABC_TM1"/>
    <property type="match status" value="1"/>
</dbReference>
<evidence type="ECO:0000256" key="3">
    <source>
        <dbReference type="ARBA" id="ARBA00022475"/>
    </source>
</evidence>
<dbReference type="EMBL" id="CP020946">
    <property type="protein sequence ID" value="ASD63556.1"/>
    <property type="molecule type" value="Genomic_DNA"/>
</dbReference>
<reference evidence="9 10" key="1">
    <citation type="submission" date="2017-04" db="EMBL/GenBank/DDBJ databases">
        <title>Whole genome sequence of Bdellovibrio bacteriovorus strain SSB218315.</title>
        <authorList>
            <person name="Oyedara O."/>
            <person name="Rodriguez-Perez M.A."/>
        </authorList>
    </citation>
    <scope>NUCLEOTIDE SEQUENCE [LARGE SCALE GENOMIC DNA]</scope>
    <source>
        <strain evidence="9 10">SSB218315</strain>
    </source>
</reference>
<evidence type="ECO:0000256" key="6">
    <source>
        <dbReference type="ARBA" id="ARBA00023136"/>
    </source>
</evidence>
<evidence type="ECO:0000256" key="5">
    <source>
        <dbReference type="ARBA" id="ARBA00022989"/>
    </source>
</evidence>
<feature type="transmembrane region" description="Helical" evidence="7">
    <location>
        <begin position="229"/>
        <end position="252"/>
    </location>
</feature>
<keyword evidence="3" id="KW-1003">Cell membrane</keyword>
<feature type="transmembrane region" description="Helical" evidence="7">
    <location>
        <begin position="193"/>
        <end position="217"/>
    </location>
</feature>
<keyword evidence="5 7" id="KW-1133">Transmembrane helix</keyword>
<proteinExistence type="inferred from homology"/>
<dbReference type="SUPFAM" id="SSF161098">
    <property type="entry name" value="MetI-like"/>
    <property type="match status" value="1"/>
</dbReference>
<evidence type="ECO:0000256" key="2">
    <source>
        <dbReference type="ARBA" id="ARBA00022448"/>
    </source>
</evidence>
<dbReference type="OrthoDB" id="5288519at2"/>
<accession>A0A1Z3N7X8</accession>
<evidence type="ECO:0000313" key="9">
    <source>
        <dbReference type="EMBL" id="ASD63556.1"/>
    </source>
</evidence>
<dbReference type="InterPro" id="IPR000515">
    <property type="entry name" value="MetI-like"/>
</dbReference>
<evidence type="ECO:0000259" key="8">
    <source>
        <dbReference type="PROSITE" id="PS50928"/>
    </source>
</evidence>
<feature type="transmembrane region" description="Helical" evidence="7">
    <location>
        <begin position="264"/>
        <end position="283"/>
    </location>
</feature>
<evidence type="ECO:0000256" key="7">
    <source>
        <dbReference type="RuleBase" id="RU363032"/>
    </source>
</evidence>
<dbReference type="InterPro" id="IPR025966">
    <property type="entry name" value="OppC_N"/>
</dbReference>
<dbReference type="GO" id="GO:0005886">
    <property type="term" value="C:plasma membrane"/>
    <property type="evidence" value="ECO:0007669"/>
    <property type="project" value="UniProtKB-SubCell"/>
</dbReference>
<dbReference type="Proteomes" id="UP000197003">
    <property type="component" value="Chromosome"/>
</dbReference>
<dbReference type="GO" id="GO:0055085">
    <property type="term" value="P:transmembrane transport"/>
    <property type="evidence" value="ECO:0007669"/>
    <property type="project" value="InterPro"/>
</dbReference>
<dbReference type="PANTHER" id="PTHR43386:SF1">
    <property type="entry name" value="D,D-DIPEPTIDE TRANSPORT SYSTEM PERMEASE PROTEIN DDPC-RELATED"/>
    <property type="match status" value="1"/>
</dbReference>
<dbReference type="AlphaFoldDB" id="A0A1Z3N7X8"/>
<dbReference type="Pfam" id="PF00528">
    <property type="entry name" value="BPD_transp_1"/>
    <property type="match status" value="1"/>
</dbReference>
<dbReference type="CDD" id="cd06261">
    <property type="entry name" value="TM_PBP2"/>
    <property type="match status" value="1"/>
</dbReference>
<dbReference type="InterPro" id="IPR050366">
    <property type="entry name" value="BP-dependent_transpt_permease"/>
</dbReference>
<name>A0A1Z3N7X8_BDEBC</name>
<dbReference type="RefSeq" id="WP_088565090.1">
    <property type="nucleotide sequence ID" value="NZ_CP020946.1"/>
</dbReference>
<evidence type="ECO:0000256" key="4">
    <source>
        <dbReference type="ARBA" id="ARBA00022692"/>
    </source>
</evidence>
<organism evidence="9 10">
    <name type="scientific">Bdellovibrio bacteriovorus</name>
    <dbReference type="NCBI Taxonomy" id="959"/>
    <lineage>
        <taxon>Bacteria</taxon>
        <taxon>Pseudomonadati</taxon>
        <taxon>Bdellovibrionota</taxon>
        <taxon>Bdellovibrionia</taxon>
        <taxon>Bdellovibrionales</taxon>
        <taxon>Pseudobdellovibrionaceae</taxon>
        <taxon>Bdellovibrio</taxon>
    </lineage>
</organism>
<feature type="transmembrane region" description="Helical" evidence="7">
    <location>
        <begin position="43"/>
        <end position="64"/>
    </location>
</feature>
<gene>
    <name evidence="9" type="ORF">B9G79_08205</name>
</gene>
<feature type="transmembrane region" description="Helical" evidence="7">
    <location>
        <begin position="322"/>
        <end position="348"/>
    </location>
</feature>
<keyword evidence="6 7" id="KW-0472">Membrane</keyword>
<dbReference type="InterPro" id="IPR035906">
    <property type="entry name" value="MetI-like_sf"/>
</dbReference>
<feature type="domain" description="ABC transmembrane type-1" evidence="8">
    <location>
        <begin position="191"/>
        <end position="390"/>
    </location>
</feature>
<feature type="transmembrane region" description="Helical" evidence="7">
    <location>
        <begin position="368"/>
        <end position="390"/>
    </location>
</feature>
<dbReference type="Gene3D" id="1.10.3720.10">
    <property type="entry name" value="MetI-like"/>
    <property type="match status" value="1"/>
</dbReference>
<evidence type="ECO:0000313" key="10">
    <source>
        <dbReference type="Proteomes" id="UP000197003"/>
    </source>
</evidence>